<proteinExistence type="predicted"/>
<dbReference type="Proteomes" id="UP001159427">
    <property type="component" value="Unassembled WGS sequence"/>
</dbReference>
<dbReference type="InterPro" id="IPR039676">
    <property type="entry name" value="AOAH"/>
</dbReference>
<dbReference type="SUPFAM" id="SSF52266">
    <property type="entry name" value="SGNH hydrolase"/>
    <property type="match status" value="1"/>
</dbReference>
<protein>
    <recommendedName>
        <fullName evidence="3">Acyloxyacyl hydrolase</fullName>
    </recommendedName>
</protein>
<sequence>MARNKDGDVFFDSNCNGIHGIDLVKGKPYEDLFCKDTGYLGLIVVGDSAAANFHIPPEWVTARLISGKVFQNFSFILGNEFDWPQLSGFSGYLRESRWPEEKGHDIDSIYLKLWERNHCNHRDYQNLARNGAASFDANLLIKSMARDQKRDQPALVFYAFFANDVCTCEVDLHNMTTPEEMHKNVMETLRSLDKRLPNGSHVILLSLVDGRFIYETVHKHIHPVGELRGDLTYENLFNFLNCLQISPCFGWLNSNATIRNETSERAARLSEVLKFVAKTTKFENFDVNFLNLSLEELIEEWKSKGGDAFELFEPFIGFHPSLKAQTLAAEIVWRKLESNSPHVLGNINPSNDMIKKVFGNQGGY</sequence>
<organism evidence="1 2">
    <name type="scientific">Porites evermanni</name>
    <dbReference type="NCBI Taxonomy" id="104178"/>
    <lineage>
        <taxon>Eukaryota</taxon>
        <taxon>Metazoa</taxon>
        <taxon>Cnidaria</taxon>
        <taxon>Anthozoa</taxon>
        <taxon>Hexacorallia</taxon>
        <taxon>Scleractinia</taxon>
        <taxon>Fungiina</taxon>
        <taxon>Poritidae</taxon>
        <taxon>Porites</taxon>
    </lineage>
</organism>
<dbReference type="PANTHER" id="PTHR15010">
    <property type="entry name" value="ACYLOXYACYL HYDROLASE"/>
    <property type="match status" value="1"/>
</dbReference>
<evidence type="ECO:0000313" key="2">
    <source>
        <dbReference type="Proteomes" id="UP001159427"/>
    </source>
</evidence>
<dbReference type="InterPro" id="IPR001087">
    <property type="entry name" value="GDSL"/>
</dbReference>
<evidence type="ECO:0000313" key="1">
    <source>
        <dbReference type="EMBL" id="CAH3191288.1"/>
    </source>
</evidence>
<comment type="caution">
    <text evidence="1">The sequence shown here is derived from an EMBL/GenBank/DDBJ whole genome shotgun (WGS) entry which is preliminary data.</text>
</comment>
<keyword evidence="2" id="KW-1185">Reference proteome</keyword>
<reference evidence="1 2" key="1">
    <citation type="submission" date="2022-05" db="EMBL/GenBank/DDBJ databases">
        <authorList>
            <consortium name="Genoscope - CEA"/>
            <person name="William W."/>
        </authorList>
    </citation>
    <scope>NUCLEOTIDE SEQUENCE [LARGE SCALE GENOMIC DNA]</scope>
</reference>
<dbReference type="Gene3D" id="3.40.50.1110">
    <property type="entry name" value="SGNH hydrolase"/>
    <property type="match status" value="1"/>
</dbReference>
<dbReference type="InterPro" id="IPR036514">
    <property type="entry name" value="SGNH_hydro_sf"/>
</dbReference>
<dbReference type="Pfam" id="PF00657">
    <property type="entry name" value="Lipase_GDSL"/>
    <property type="match status" value="1"/>
</dbReference>
<accession>A0ABN8SJ84</accession>
<gene>
    <name evidence="1" type="ORF">PEVE_00021555</name>
</gene>
<dbReference type="EMBL" id="CALNXI010002886">
    <property type="protein sequence ID" value="CAH3191288.1"/>
    <property type="molecule type" value="Genomic_DNA"/>
</dbReference>
<dbReference type="PANTHER" id="PTHR15010:SF0">
    <property type="entry name" value="ACYLOXYACYL HYDROLASE"/>
    <property type="match status" value="1"/>
</dbReference>
<name>A0ABN8SJ84_9CNID</name>
<evidence type="ECO:0008006" key="3">
    <source>
        <dbReference type="Google" id="ProtNLM"/>
    </source>
</evidence>